<dbReference type="SFLD" id="SFLDG01021">
    <property type="entry name" value="Trichodiene_Synthase_Like"/>
    <property type="match status" value="1"/>
</dbReference>
<proteinExistence type="inferred from homology"/>
<dbReference type="SFLD" id="SFLDS00005">
    <property type="entry name" value="Isoprenoid_Synthase_Type_I"/>
    <property type="match status" value="1"/>
</dbReference>
<dbReference type="Pfam" id="PF06330">
    <property type="entry name" value="TRI5"/>
    <property type="match status" value="1"/>
</dbReference>
<gene>
    <name evidence="3" type="ORF">EK21DRAFT_105316</name>
</gene>
<dbReference type="Gene3D" id="1.10.600.10">
    <property type="entry name" value="Farnesyl Diphosphate Synthase"/>
    <property type="match status" value="1"/>
</dbReference>
<dbReference type="EMBL" id="ML978351">
    <property type="protein sequence ID" value="KAF2023411.1"/>
    <property type="molecule type" value="Genomic_DNA"/>
</dbReference>
<reference evidence="3" key="1">
    <citation type="journal article" date="2020" name="Stud. Mycol.">
        <title>101 Dothideomycetes genomes: a test case for predicting lifestyles and emergence of pathogens.</title>
        <authorList>
            <person name="Haridas S."/>
            <person name="Albert R."/>
            <person name="Binder M."/>
            <person name="Bloem J."/>
            <person name="Labutti K."/>
            <person name="Salamov A."/>
            <person name="Andreopoulos B."/>
            <person name="Baker S."/>
            <person name="Barry K."/>
            <person name="Bills G."/>
            <person name="Bluhm B."/>
            <person name="Cannon C."/>
            <person name="Castanera R."/>
            <person name="Culley D."/>
            <person name="Daum C."/>
            <person name="Ezra D."/>
            <person name="Gonzalez J."/>
            <person name="Henrissat B."/>
            <person name="Kuo A."/>
            <person name="Liang C."/>
            <person name="Lipzen A."/>
            <person name="Lutzoni F."/>
            <person name="Magnuson J."/>
            <person name="Mondo S."/>
            <person name="Nolan M."/>
            <person name="Ohm R."/>
            <person name="Pangilinan J."/>
            <person name="Park H.-J."/>
            <person name="Ramirez L."/>
            <person name="Alfaro M."/>
            <person name="Sun H."/>
            <person name="Tritt A."/>
            <person name="Yoshinaga Y."/>
            <person name="Zwiers L.-H."/>
            <person name="Turgeon B."/>
            <person name="Goodwin S."/>
            <person name="Spatafora J."/>
            <person name="Crous P."/>
            <person name="Grigoriev I."/>
        </authorList>
    </citation>
    <scope>NUCLEOTIDE SEQUENCE</scope>
    <source>
        <strain evidence="3">CBS 110217</strain>
    </source>
</reference>
<name>A0A9P4GWX5_9PLEO</name>
<evidence type="ECO:0000256" key="1">
    <source>
        <dbReference type="ARBA" id="ARBA00007946"/>
    </source>
</evidence>
<dbReference type="Proteomes" id="UP000799777">
    <property type="component" value="Unassembled WGS sequence"/>
</dbReference>
<dbReference type="SUPFAM" id="SSF48576">
    <property type="entry name" value="Terpenoid synthases"/>
    <property type="match status" value="1"/>
</dbReference>
<keyword evidence="2" id="KW-0456">Lyase</keyword>
<evidence type="ECO:0000313" key="3">
    <source>
        <dbReference type="EMBL" id="KAF2023411.1"/>
    </source>
</evidence>
<evidence type="ECO:0000256" key="2">
    <source>
        <dbReference type="ARBA" id="ARBA00023239"/>
    </source>
</evidence>
<dbReference type="InterPro" id="IPR024652">
    <property type="entry name" value="Trichodiene_synth"/>
</dbReference>
<evidence type="ECO:0000313" key="4">
    <source>
        <dbReference type="Proteomes" id="UP000799777"/>
    </source>
</evidence>
<dbReference type="AlphaFoldDB" id="A0A9P4GWX5"/>
<protein>
    <submittedName>
        <fullName evidence="3">Terpenoid synthase</fullName>
    </submittedName>
</protein>
<organism evidence="3 4">
    <name type="scientific">Setomelanomma holmii</name>
    <dbReference type="NCBI Taxonomy" id="210430"/>
    <lineage>
        <taxon>Eukaryota</taxon>
        <taxon>Fungi</taxon>
        <taxon>Dikarya</taxon>
        <taxon>Ascomycota</taxon>
        <taxon>Pezizomycotina</taxon>
        <taxon>Dothideomycetes</taxon>
        <taxon>Pleosporomycetidae</taxon>
        <taxon>Pleosporales</taxon>
        <taxon>Pleosporineae</taxon>
        <taxon>Phaeosphaeriaceae</taxon>
        <taxon>Setomelanomma</taxon>
    </lineage>
</organism>
<accession>A0A9P4GWX5</accession>
<dbReference type="GO" id="GO:0016838">
    <property type="term" value="F:carbon-oxygen lyase activity, acting on phosphates"/>
    <property type="evidence" value="ECO:0007669"/>
    <property type="project" value="InterPro"/>
</dbReference>
<dbReference type="OrthoDB" id="3678451at2759"/>
<comment type="similarity">
    <text evidence="1">Belongs to the trichodiene synthase family.</text>
</comment>
<dbReference type="InterPro" id="IPR008949">
    <property type="entry name" value="Isoprenoid_synthase_dom_sf"/>
</dbReference>
<sequence>MAHPRLDGGVNEVDWSLSRSKPDLNAISLGPILRLKITPYVMSLGYKLPAEMNTQAFWTQMHLRASQMDISYSKGSQIYECFKAGGSYAILCFPKHPLEIQVYIGLLSWIAILTDDQTSKSPEDFSLLGKRLLQGEKQPPGLATIWADLLLESYNYYDTYIANCIVYSSLDAVNACVLETRDENRNMVPTREGQSWPWYKRDKDGAGEAFACLAFPKAMYPNMSLFMESLPDLAVYSALTNDILSFYKEEMEGETKSYVNSRALYENKSSLAVLTDIIEESQQAYRRIEVILNGREPYKLAAQDYVWGSVAFHMVNKRYRLGEIGLGIDDHYYMGVLIE</sequence>
<comment type="caution">
    <text evidence="3">The sequence shown here is derived from an EMBL/GenBank/DDBJ whole genome shotgun (WGS) entry which is preliminary data.</text>
</comment>
<keyword evidence="4" id="KW-1185">Reference proteome</keyword>